<feature type="transmembrane region" description="Helical" evidence="5">
    <location>
        <begin position="52"/>
        <end position="71"/>
    </location>
</feature>
<organism evidence="6 7">
    <name type="scientific">Molorchus minor</name>
    <dbReference type="NCBI Taxonomy" id="1323400"/>
    <lineage>
        <taxon>Eukaryota</taxon>
        <taxon>Metazoa</taxon>
        <taxon>Ecdysozoa</taxon>
        <taxon>Arthropoda</taxon>
        <taxon>Hexapoda</taxon>
        <taxon>Insecta</taxon>
        <taxon>Pterygota</taxon>
        <taxon>Neoptera</taxon>
        <taxon>Endopterygota</taxon>
        <taxon>Coleoptera</taxon>
        <taxon>Polyphaga</taxon>
        <taxon>Cucujiformia</taxon>
        <taxon>Chrysomeloidea</taxon>
        <taxon>Cerambycidae</taxon>
        <taxon>Lamiinae</taxon>
        <taxon>Monochamini</taxon>
        <taxon>Molorchus</taxon>
    </lineage>
</organism>
<keyword evidence="7" id="KW-1185">Reference proteome</keyword>
<name>A0ABQ9JBL6_9CUCU</name>
<evidence type="ECO:0000256" key="2">
    <source>
        <dbReference type="ARBA" id="ARBA00022692"/>
    </source>
</evidence>
<comment type="subcellular location">
    <subcellularLocation>
        <location evidence="1">Membrane</location>
        <topology evidence="1">Multi-pass membrane protein</topology>
    </subcellularLocation>
</comment>
<proteinExistence type="predicted"/>
<evidence type="ECO:0000256" key="1">
    <source>
        <dbReference type="ARBA" id="ARBA00004141"/>
    </source>
</evidence>
<sequence length="101" mass="11162">MCFDSDSILYEFSLKPIMNSLALAPTQNYSFRIGIGIILSGKSDSSEDITSLVLQGMAAGTLLYVVFFEVLAREREKSAQRCMATSIYSVWICCDAPVTNF</sequence>
<evidence type="ECO:0000256" key="3">
    <source>
        <dbReference type="ARBA" id="ARBA00022989"/>
    </source>
</evidence>
<evidence type="ECO:0000313" key="6">
    <source>
        <dbReference type="EMBL" id="KAJ8975544.1"/>
    </source>
</evidence>
<reference evidence="6" key="1">
    <citation type="journal article" date="2023" name="Insect Mol. Biol.">
        <title>Genome sequencing provides insights into the evolution of gene families encoding plant cell wall-degrading enzymes in longhorned beetles.</title>
        <authorList>
            <person name="Shin N.R."/>
            <person name="Okamura Y."/>
            <person name="Kirsch R."/>
            <person name="Pauchet Y."/>
        </authorList>
    </citation>
    <scope>NUCLEOTIDE SEQUENCE</scope>
    <source>
        <strain evidence="6">MMC_N1</strain>
    </source>
</reference>
<keyword evidence="2 5" id="KW-0812">Transmembrane</keyword>
<evidence type="ECO:0000313" key="7">
    <source>
        <dbReference type="Proteomes" id="UP001162164"/>
    </source>
</evidence>
<evidence type="ECO:0000256" key="5">
    <source>
        <dbReference type="SAM" id="Phobius"/>
    </source>
</evidence>
<dbReference type="EMBL" id="JAPWTJ010000806">
    <property type="protein sequence ID" value="KAJ8975544.1"/>
    <property type="molecule type" value="Genomic_DNA"/>
</dbReference>
<accession>A0ABQ9JBL6</accession>
<gene>
    <name evidence="6" type="ORF">NQ317_009200</name>
</gene>
<keyword evidence="4 5" id="KW-0472">Membrane</keyword>
<dbReference type="Pfam" id="PF02535">
    <property type="entry name" value="Zip"/>
    <property type="match status" value="1"/>
</dbReference>
<keyword evidence="3 5" id="KW-1133">Transmembrane helix</keyword>
<dbReference type="Proteomes" id="UP001162164">
    <property type="component" value="Unassembled WGS sequence"/>
</dbReference>
<dbReference type="InterPro" id="IPR003689">
    <property type="entry name" value="ZIP"/>
</dbReference>
<protein>
    <submittedName>
        <fullName evidence="6">Uncharacterized protein</fullName>
    </submittedName>
</protein>
<evidence type="ECO:0000256" key="4">
    <source>
        <dbReference type="ARBA" id="ARBA00023136"/>
    </source>
</evidence>
<comment type="caution">
    <text evidence="6">The sequence shown here is derived from an EMBL/GenBank/DDBJ whole genome shotgun (WGS) entry which is preliminary data.</text>
</comment>